<dbReference type="Gene3D" id="1.10.10.10">
    <property type="entry name" value="Winged helix-like DNA-binding domain superfamily/Winged helix DNA-binding domain"/>
    <property type="match status" value="1"/>
</dbReference>
<dbReference type="Pfam" id="PF12802">
    <property type="entry name" value="MarR_2"/>
    <property type="match status" value="1"/>
</dbReference>
<dbReference type="PANTHER" id="PTHR33164">
    <property type="entry name" value="TRANSCRIPTIONAL REGULATOR, MARR FAMILY"/>
    <property type="match status" value="1"/>
</dbReference>
<dbReference type="Proteomes" id="UP001589748">
    <property type="component" value="Unassembled WGS sequence"/>
</dbReference>
<dbReference type="InterPro" id="IPR036388">
    <property type="entry name" value="WH-like_DNA-bd_sf"/>
</dbReference>
<sequence>MTQMYRPRDTPRRQLQAELLDEVRRIGLESQQVAHAFAESQSMHPTDLQALIHVMRAETLGAPTTAGELAALLRISTGAVTGVVDRLEQLGHLRRERDTTDRRRVHLHYGERGSEVATAFFGPLGRRSDEIMKDYDDTELTLVLGFLTRMADALAEHRQGLRDT</sequence>
<gene>
    <name evidence="2" type="ORF">ACFFVI_04265</name>
</gene>
<feature type="domain" description="HTH marR-type" evidence="1">
    <location>
        <begin position="16"/>
        <end position="152"/>
    </location>
</feature>
<accession>A0ABV5LQ25</accession>
<evidence type="ECO:0000259" key="1">
    <source>
        <dbReference type="PROSITE" id="PS50995"/>
    </source>
</evidence>
<evidence type="ECO:0000313" key="2">
    <source>
        <dbReference type="EMBL" id="MFB9376177.1"/>
    </source>
</evidence>
<dbReference type="PANTHER" id="PTHR33164:SF106">
    <property type="entry name" value="TRANSCRIPTIONAL REGULATORY PROTEIN"/>
    <property type="match status" value="1"/>
</dbReference>
<reference evidence="2 3" key="1">
    <citation type="submission" date="2024-09" db="EMBL/GenBank/DDBJ databases">
        <authorList>
            <person name="Sun Q."/>
            <person name="Mori K."/>
        </authorList>
    </citation>
    <scope>NUCLEOTIDE SEQUENCE [LARGE SCALE GENOMIC DNA]</scope>
    <source>
        <strain evidence="2 3">TISTR 1856</strain>
    </source>
</reference>
<dbReference type="InterPro" id="IPR036390">
    <property type="entry name" value="WH_DNA-bd_sf"/>
</dbReference>
<dbReference type="SMART" id="SM00347">
    <property type="entry name" value="HTH_MARR"/>
    <property type="match status" value="1"/>
</dbReference>
<dbReference type="InterPro" id="IPR039422">
    <property type="entry name" value="MarR/SlyA-like"/>
</dbReference>
<dbReference type="PROSITE" id="PS50995">
    <property type="entry name" value="HTH_MARR_2"/>
    <property type="match status" value="1"/>
</dbReference>
<proteinExistence type="predicted"/>
<dbReference type="EMBL" id="JBHMDM010000002">
    <property type="protein sequence ID" value="MFB9376177.1"/>
    <property type="molecule type" value="Genomic_DNA"/>
</dbReference>
<dbReference type="InterPro" id="IPR000835">
    <property type="entry name" value="HTH_MarR-typ"/>
</dbReference>
<dbReference type="RefSeq" id="WP_380134726.1">
    <property type="nucleotide sequence ID" value="NZ_JBHLUI010000002.1"/>
</dbReference>
<keyword evidence="3" id="KW-1185">Reference proteome</keyword>
<comment type="caution">
    <text evidence="2">The sequence shown here is derived from an EMBL/GenBank/DDBJ whole genome shotgun (WGS) entry which is preliminary data.</text>
</comment>
<dbReference type="SUPFAM" id="SSF46785">
    <property type="entry name" value="Winged helix' DNA-binding domain"/>
    <property type="match status" value="1"/>
</dbReference>
<protein>
    <submittedName>
        <fullName evidence="2">MarR family winged helix-turn-helix transcriptional regulator</fullName>
    </submittedName>
</protein>
<organism evidence="2 3">
    <name type="scientific">Kineococcus gynurae</name>
    <dbReference type="NCBI Taxonomy" id="452979"/>
    <lineage>
        <taxon>Bacteria</taxon>
        <taxon>Bacillati</taxon>
        <taxon>Actinomycetota</taxon>
        <taxon>Actinomycetes</taxon>
        <taxon>Kineosporiales</taxon>
        <taxon>Kineosporiaceae</taxon>
        <taxon>Kineococcus</taxon>
    </lineage>
</organism>
<evidence type="ECO:0000313" key="3">
    <source>
        <dbReference type="Proteomes" id="UP001589748"/>
    </source>
</evidence>
<dbReference type="PRINTS" id="PR00598">
    <property type="entry name" value="HTHMARR"/>
</dbReference>
<name>A0ABV5LQ25_9ACTN</name>